<proteinExistence type="predicted"/>
<protein>
    <submittedName>
        <fullName evidence="1">Uncharacterized protein</fullName>
    </submittedName>
</protein>
<dbReference type="AlphaFoldDB" id="A0AA38FZ59"/>
<reference evidence="1 2" key="1">
    <citation type="journal article" date="2021" name="Nat. Plants">
        <title>The Taxus genome provides insights into paclitaxel biosynthesis.</title>
        <authorList>
            <person name="Xiong X."/>
            <person name="Gou J."/>
            <person name="Liao Q."/>
            <person name="Li Y."/>
            <person name="Zhou Q."/>
            <person name="Bi G."/>
            <person name="Li C."/>
            <person name="Du R."/>
            <person name="Wang X."/>
            <person name="Sun T."/>
            <person name="Guo L."/>
            <person name="Liang H."/>
            <person name="Lu P."/>
            <person name="Wu Y."/>
            <person name="Zhang Z."/>
            <person name="Ro D.K."/>
            <person name="Shang Y."/>
            <person name="Huang S."/>
            <person name="Yan J."/>
        </authorList>
    </citation>
    <scope>NUCLEOTIDE SEQUENCE [LARGE SCALE GENOMIC DNA]</scope>
    <source>
        <strain evidence="1">Ta-2019</strain>
    </source>
</reference>
<dbReference type="Proteomes" id="UP000824469">
    <property type="component" value="Unassembled WGS sequence"/>
</dbReference>
<name>A0AA38FZ59_TAXCH</name>
<feature type="non-terminal residue" evidence="1">
    <location>
        <position position="99"/>
    </location>
</feature>
<evidence type="ECO:0000313" key="2">
    <source>
        <dbReference type="Proteomes" id="UP000824469"/>
    </source>
</evidence>
<keyword evidence="2" id="KW-1185">Reference proteome</keyword>
<evidence type="ECO:0000313" key="1">
    <source>
        <dbReference type="EMBL" id="KAH9313119.1"/>
    </source>
</evidence>
<comment type="caution">
    <text evidence="1">The sequence shown here is derived from an EMBL/GenBank/DDBJ whole genome shotgun (WGS) entry which is preliminary data.</text>
</comment>
<organism evidence="1 2">
    <name type="scientific">Taxus chinensis</name>
    <name type="common">Chinese yew</name>
    <name type="synonym">Taxus wallichiana var. chinensis</name>
    <dbReference type="NCBI Taxonomy" id="29808"/>
    <lineage>
        <taxon>Eukaryota</taxon>
        <taxon>Viridiplantae</taxon>
        <taxon>Streptophyta</taxon>
        <taxon>Embryophyta</taxon>
        <taxon>Tracheophyta</taxon>
        <taxon>Spermatophyta</taxon>
        <taxon>Pinopsida</taxon>
        <taxon>Pinidae</taxon>
        <taxon>Conifers II</taxon>
        <taxon>Cupressales</taxon>
        <taxon>Taxaceae</taxon>
        <taxon>Taxus</taxon>
    </lineage>
</organism>
<accession>A0AA38FZ59</accession>
<gene>
    <name evidence="1" type="ORF">KI387_028154</name>
</gene>
<dbReference type="EMBL" id="JAHRHJ020000006">
    <property type="protein sequence ID" value="KAH9313119.1"/>
    <property type="molecule type" value="Genomic_DNA"/>
</dbReference>
<feature type="non-terminal residue" evidence="1">
    <location>
        <position position="1"/>
    </location>
</feature>
<sequence length="99" mass="10091">NNDERKLAGSWNTLGEVLLIGRGYNIGSSMGRGEGKTSNVDIKVDRVSSSLGRGTSEISFTLGKGRGKIDSAKEDDAGGVVSYVARGVGVIGSSMGGGL</sequence>